<sequence length="214" mass="22937">MSDPNTSVVPADLTQEWPTGRHVSGKNEDLVGFEAPTSDGQGGYTNTDGKPVDEHGNLLPDPNAPTGDPAEPDLRTYDVSPGQMYDAETTILQATTGQIADFERFRDAAIAKSSWIFWATKESDTVAVYHEGVPLNNNVKWIGPYDDGSGSYAPFKDPHPDQTAEIQYSQFQLLQGCAGVLDLVGQFVGRLNNAAQIYAGADINSTVPDGTSTA</sequence>
<keyword evidence="3" id="KW-1185">Reference proteome</keyword>
<evidence type="ECO:0000313" key="2">
    <source>
        <dbReference type="EMBL" id="WUI83761.1"/>
    </source>
</evidence>
<feature type="region of interest" description="Disordered" evidence="1">
    <location>
        <begin position="1"/>
        <end position="73"/>
    </location>
</feature>
<organism evidence="2 3">
    <name type="scientific">Micromonospora zamorensis</name>
    <dbReference type="NCBI Taxonomy" id="709883"/>
    <lineage>
        <taxon>Bacteria</taxon>
        <taxon>Bacillati</taxon>
        <taxon>Actinomycetota</taxon>
        <taxon>Actinomycetes</taxon>
        <taxon>Micromonosporales</taxon>
        <taxon>Micromonosporaceae</taxon>
        <taxon>Micromonospora</taxon>
    </lineage>
</organism>
<gene>
    <name evidence="2" type="ORF">OG375_05305</name>
</gene>
<name>A0ABZ1PI28_9ACTN</name>
<accession>A0ABZ1PI28</accession>
<evidence type="ECO:0000313" key="3">
    <source>
        <dbReference type="Proteomes" id="UP001346877"/>
    </source>
</evidence>
<dbReference type="EMBL" id="CP107941">
    <property type="protein sequence ID" value="WUI83761.1"/>
    <property type="molecule type" value="Genomic_DNA"/>
</dbReference>
<dbReference type="RefSeq" id="WP_210928965.1">
    <property type="nucleotide sequence ID" value="NZ_CP107892.1"/>
</dbReference>
<reference evidence="2 3" key="1">
    <citation type="submission" date="2022-10" db="EMBL/GenBank/DDBJ databases">
        <title>The complete genomes of actinobacterial strains from the NBC collection.</title>
        <authorList>
            <person name="Joergensen T.S."/>
            <person name="Alvarez Arevalo M."/>
            <person name="Sterndorff E.B."/>
            <person name="Faurdal D."/>
            <person name="Vuksanovic O."/>
            <person name="Mourched A.-S."/>
            <person name="Charusanti P."/>
            <person name="Shaw S."/>
            <person name="Blin K."/>
            <person name="Weber T."/>
        </authorList>
    </citation>
    <scope>NUCLEOTIDE SEQUENCE [LARGE SCALE GENOMIC DNA]</scope>
    <source>
        <strain evidence="2 3">NBC_00396</strain>
    </source>
</reference>
<proteinExistence type="predicted"/>
<protein>
    <submittedName>
        <fullName evidence="2">Uncharacterized protein</fullName>
    </submittedName>
</protein>
<evidence type="ECO:0000256" key="1">
    <source>
        <dbReference type="SAM" id="MobiDB-lite"/>
    </source>
</evidence>
<dbReference type="Proteomes" id="UP001346877">
    <property type="component" value="Chromosome"/>
</dbReference>